<comment type="caution">
    <text evidence="2">The sequence shown here is derived from an EMBL/GenBank/DDBJ whole genome shotgun (WGS) entry which is preliminary data.</text>
</comment>
<dbReference type="InterPro" id="IPR036921">
    <property type="entry name" value="PurM-like_N_sf"/>
</dbReference>
<gene>
    <name evidence="2" type="ORF">S03H2_09938</name>
</gene>
<dbReference type="PANTHER" id="PTHR43555">
    <property type="entry name" value="PHOSPHORIBOSYLFORMYLGLYCINAMIDINE SYNTHASE SUBUNIT PURL"/>
    <property type="match status" value="1"/>
</dbReference>
<dbReference type="GO" id="GO:0004642">
    <property type="term" value="F:phosphoribosylformylglycinamidine synthase activity"/>
    <property type="evidence" value="ECO:0007669"/>
    <property type="project" value="InterPro"/>
</dbReference>
<reference evidence="2" key="1">
    <citation type="journal article" date="2014" name="Front. Microbiol.">
        <title>High frequency of phylogenetically diverse reductive dehalogenase-homologous genes in deep subseafloor sedimentary metagenomes.</title>
        <authorList>
            <person name="Kawai M."/>
            <person name="Futagami T."/>
            <person name="Toyoda A."/>
            <person name="Takaki Y."/>
            <person name="Nishi S."/>
            <person name="Hori S."/>
            <person name="Arai W."/>
            <person name="Tsubouchi T."/>
            <person name="Morono Y."/>
            <person name="Uchiyama I."/>
            <person name="Ito T."/>
            <person name="Fujiyama A."/>
            <person name="Inagaki F."/>
            <person name="Takami H."/>
        </authorList>
    </citation>
    <scope>NUCLEOTIDE SEQUENCE</scope>
    <source>
        <strain evidence="2">Expedition CK06-06</strain>
    </source>
</reference>
<sequence length="325" mass="35040">MVSDAAVVRPILGALKGIAITQAINPFYSLIDTYHMTAVTIDEAVRRLIAVGGDPHELGGVDNFCWPTIIYDPVSNPDGKYKAAQLVRACWALRDYTLAFEIPLLSGKDSMYTDGELKGPSGASQKVSGLPTLQFTATAVVKDISKCVTMEFKAPGDLVYILGRTKDELGASEYYQMMNCIGLNVPEVDAEKVLPLYYALYRAIQDGLVASCHAIGRGGLGVHLALSAMGGNFGVGIDLRSVPGDEKLSDTRLLYSESAGRFLVTVDPKKEEAFEERMDGLGYACIGRVSEDAILSISGVDGKIIMTEQIGRLKSAWKEPFGDLV</sequence>
<dbReference type="SUPFAM" id="SSF56042">
    <property type="entry name" value="PurM C-terminal domain-like"/>
    <property type="match status" value="1"/>
</dbReference>
<protein>
    <recommendedName>
        <fullName evidence="1">PurM-like C-terminal domain-containing protein</fullName>
    </recommendedName>
</protein>
<dbReference type="GO" id="GO:0006189">
    <property type="term" value="P:'de novo' IMP biosynthetic process"/>
    <property type="evidence" value="ECO:0007669"/>
    <property type="project" value="InterPro"/>
</dbReference>
<evidence type="ECO:0000313" key="2">
    <source>
        <dbReference type="EMBL" id="GAH27395.1"/>
    </source>
</evidence>
<dbReference type="AlphaFoldDB" id="X1F499"/>
<dbReference type="InterPro" id="IPR036676">
    <property type="entry name" value="PurM-like_C_sf"/>
</dbReference>
<dbReference type="PANTHER" id="PTHR43555:SF1">
    <property type="entry name" value="PHOSPHORIBOSYLFORMYLGLYCINAMIDINE SYNTHASE SUBUNIT PURL"/>
    <property type="match status" value="1"/>
</dbReference>
<name>X1F499_9ZZZZ</name>
<dbReference type="InterPro" id="IPR010918">
    <property type="entry name" value="PurM-like_C_dom"/>
</dbReference>
<dbReference type="Gene3D" id="3.90.650.10">
    <property type="entry name" value="PurM-like C-terminal domain"/>
    <property type="match status" value="1"/>
</dbReference>
<accession>X1F499</accession>
<organism evidence="2">
    <name type="scientific">marine sediment metagenome</name>
    <dbReference type="NCBI Taxonomy" id="412755"/>
    <lineage>
        <taxon>unclassified sequences</taxon>
        <taxon>metagenomes</taxon>
        <taxon>ecological metagenomes</taxon>
    </lineage>
</organism>
<evidence type="ECO:0000259" key="1">
    <source>
        <dbReference type="Pfam" id="PF02769"/>
    </source>
</evidence>
<proteinExistence type="predicted"/>
<dbReference type="Pfam" id="PF02769">
    <property type="entry name" value="AIRS_C"/>
    <property type="match status" value="1"/>
</dbReference>
<dbReference type="InterPro" id="IPR010074">
    <property type="entry name" value="PRibForGlyAmidine_synth_PurL"/>
</dbReference>
<dbReference type="Gene3D" id="3.30.1330.10">
    <property type="entry name" value="PurM-like, N-terminal domain"/>
    <property type="match status" value="1"/>
</dbReference>
<dbReference type="CDD" id="cd02204">
    <property type="entry name" value="PurL_repeat2"/>
    <property type="match status" value="1"/>
</dbReference>
<dbReference type="EMBL" id="BARU01005147">
    <property type="protein sequence ID" value="GAH27395.1"/>
    <property type="molecule type" value="Genomic_DNA"/>
</dbReference>
<feature type="domain" description="PurM-like C-terminal" evidence="1">
    <location>
        <begin position="155"/>
        <end position="294"/>
    </location>
</feature>
<dbReference type="SUPFAM" id="SSF55326">
    <property type="entry name" value="PurM N-terminal domain-like"/>
    <property type="match status" value="1"/>
</dbReference>